<dbReference type="GO" id="GO:0005737">
    <property type="term" value="C:cytoplasm"/>
    <property type="evidence" value="ECO:0007669"/>
    <property type="project" value="UniProtKB-SubCell"/>
</dbReference>
<keyword evidence="8" id="KW-0547">Nucleotide-binding</keyword>
<keyword evidence="4 6" id="KW-0233">DNA recombination</keyword>
<dbReference type="GO" id="GO:0009378">
    <property type="term" value="F:four-way junction helicase activity"/>
    <property type="evidence" value="ECO:0007669"/>
    <property type="project" value="InterPro"/>
</dbReference>
<dbReference type="SUPFAM" id="SSF50249">
    <property type="entry name" value="Nucleic acid-binding proteins"/>
    <property type="match status" value="1"/>
</dbReference>
<evidence type="ECO:0000313" key="9">
    <source>
        <dbReference type="Proteomes" id="UP000179237"/>
    </source>
</evidence>
<dbReference type="InterPro" id="IPR000085">
    <property type="entry name" value="RuvA"/>
</dbReference>
<dbReference type="InterPro" id="IPR036267">
    <property type="entry name" value="RuvA_C_sf"/>
</dbReference>
<dbReference type="HAMAP" id="MF_00031">
    <property type="entry name" value="DNA_HJ_migration_RuvA"/>
    <property type="match status" value="1"/>
</dbReference>
<evidence type="ECO:0000256" key="6">
    <source>
        <dbReference type="HAMAP-Rule" id="MF_00031"/>
    </source>
</evidence>
<dbReference type="GO" id="GO:0000400">
    <property type="term" value="F:four-way junction DNA binding"/>
    <property type="evidence" value="ECO:0007669"/>
    <property type="project" value="UniProtKB-UniRule"/>
</dbReference>
<keyword evidence="1 6" id="KW-0963">Cytoplasm</keyword>
<accession>A0A1F5FPI3</accession>
<keyword evidence="8" id="KW-0378">Hydrolase</keyword>
<dbReference type="InterPro" id="IPR013849">
    <property type="entry name" value="DNA_helicase_Holl-junc_RuvA_I"/>
</dbReference>
<dbReference type="Pfam" id="PF07499">
    <property type="entry name" value="RuvA_C"/>
    <property type="match status" value="1"/>
</dbReference>
<evidence type="ECO:0000313" key="8">
    <source>
        <dbReference type="EMBL" id="OGD81565.1"/>
    </source>
</evidence>
<dbReference type="Gene3D" id="2.40.50.140">
    <property type="entry name" value="Nucleic acid-binding proteins"/>
    <property type="match status" value="1"/>
</dbReference>
<feature type="domain" description="Helix-hairpin-helix DNA-binding motif class 1" evidence="7">
    <location>
        <begin position="70"/>
        <end position="89"/>
    </location>
</feature>
<evidence type="ECO:0000256" key="3">
    <source>
        <dbReference type="ARBA" id="ARBA00023125"/>
    </source>
</evidence>
<dbReference type="SUPFAM" id="SSF46929">
    <property type="entry name" value="DNA helicase RuvA subunit, C-terminal domain"/>
    <property type="match status" value="1"/>
</dbReference>
<dbReference type="EMBL" id="MFAQ01000041">
    <property type="protein sequence ID" value="OGD81565.1"/>
    <property type="molecule type" value="Genomic_DNA"/>
</dbReference>
<dbReference type="GO" id="GO:0009379">
    <property type="term" value="C:Holliday junction helicase complex"/>
    <property type="evidence" value="ECO:0007669"/>
    <property type="project" value="InterPro"/>
</dbReference>
<dbReference type="SMART" id="SM00278">
    <property type="entry name" value="HhH1"/>
    <property type="match status" value="2"/>
</dbReference>
<keyword evidence="3 6" id="KW-0238">DNA-binding</keyword>
<evidence type="ECO:0000256" key="1">
    <source>
        <dbReference type="ARBA" id="ARBA00022490"/>
    </source>
</evidence>
<dbReference type="NCBIfam" id="TIGR00084">
    <property type="entry name" value="ruvA"/>
    <property type="match status" value="1"/>
</dbReference>
<feature type="region of interest" description="Domain III" evidence="6">
    <location>
        <begin position="134"/>
        <end position="185"/>
    </location>
</feature>
<dbReference type="SUPFAM" id="SSF47781">
    <property type="entry name" value="RuvA domain 2-like"/>
    <property type="match status" value="1"/>
</dbReference>
<organism evidence="8 9">
    <name type="scientific">Candidatus Collierbacteria bacterium RIFOXYD1_FULL_40_9</name>
    <dbReference type="NCBI Taxonomy" id="1817731"/>
    <lineage>
        <taxon>Bacteria</taxon>
        <taxon>Candidatus Collieribacteriota</taxon>
    </lineage>
</organism>
<comment type="domain">
    <text evidence="6">Has three domains with a flexible linker between the domains II and III and assumes an 'L' shape. Domain III is highly mobile and contacts RuvB.</text>
</comment>
<dbReference type="GO" id="GO:0006310">
    <property type="term" value="P:DNA recombination"/>
    <property type="evidence" value="ECO:0007669"/>
    <property type="project" value="UniProtKB-UniRule"/>
</dbReference>
<evidence type="ECO:0000256" key="4">
    <source>
        <dbReference type="ARBA" id="ARBA00023172"/>
    </source>
</evidence>
<reference evidence="8 9" key="1">
    <citation type="journal article" date="2016" name="Nat. Commun.">
        <title>Thousands of microbial genomes shed light on interconnected biogeochemical processes in an aquifer system.</title>
        <authorList>
            <person name="Anantharaman K."/>
            <person name="Brown C.T."/>
            <person name="Hug L.A."/>
            <person name="Sharon I."/>
            <person name="Castelle C.J."/>
            <person name="Probst A.J."/>
            <person name="Thomas B.C."/>
            <person name="Singh A."/>
            <person name="Wilkins M.J."/>
            <person name="Karaoz U."/>
            <person name="Brodie E.L."/>
            <person name="Williams K.H."/>
            <person name="Hubbard S.S."/>
            <person name="Banfield J.F."/>
        </authorList>
    </citation>
    <scope>NUCLEOTIDE SEQUENCE [LARGE SCALE GENOMIC DNA]</scope>
</reference>
<dbReference type="Gene3D" id="1.10.150.20">
    <property type="entry name" value="5' to 3' exonuclease, C-terminal subdomain"/>
    <property type="match status" value="1"/>
</dbReference>
<dbReference type="Pfam" id="PF14520">
    <property type="entry name" value="HHH_5"/>
    <property type="match status" value="1"/>
</dbReference>
<name>A0A1F5FPI3_9BACT</name>
<keyword evidence="5 6" id="KW-0234">DNA repair</keyword>
<evidence type="ECO:0000259" key="7">
    <source>
        <dbReference type="SMART" id="SM00278"/>
    </source>
</evidence>
<dbReference type="GO" id="GO:0005524">
    <property type="term" value="F:ATP binding"/>
    <property type="evidence" value="ECO:0007669"/>
    <property type="project" value="InterPro"/>
</dbReference>
<dbReference type="Pfam" id="PF01330">
    <property type="entry name" value="RuvA_N"/>
    <property type="match status" value="1"/>
</dbReference>
<dbReference type="AlphaFoldDB" id="A0A1F5FPI3"/>
<dbReference type="Proteomes" id="UP000179237">
    <property type="component" value="Unassembled WGS sequence"/>
</dbReference>
<comment type="function">
    <text evidence="6">The RuvA-RuvB-RuvC complex processes Holliday junction (HJ) DNA during genetic recombination and DNA repair, while the RuvA-RuvB complex plays an important role in the rescue of blocked DNA replication forks via replication fork reversal (RFR). RuvA specifically binds to HJ cruciform DNA, conferring on it an open structure. The RuvB hexamer acts as an ATP-dependent pump, pulling dsDNA into and through the RuvAB complex. HJ branch migration allows RuvC to scan DNA until it finds its consensus sequence, where it cleaves and resolves the cruciform DNA.</text>
</comment>
<comment type="subcellular location">
    <subcellularLocation>
        <location evidence="6">Cytoplasm</location>
    </subcellularLocation>
</comment>
<dbReference type="InterPro" id="IPR012340">
    <property type="entry name" value="NA-bd_OB-fold"/>
</dbReference>
<comment type="caution">
    <text evidence="6">Lacks conserved residue(s) required for the propagation of feature annotation.</text>
</comment>
<evidence type="ECO:0000256" key="5">
    <source>
        <dbReference type="ARBA" id="ARBA00023204"/>
    </source>
</evidence>
<gene>
    <name evidence="6" type="primary">ruvA</name>
    <name evidence="8" type="ORF">A2572_04235</name>
</gene>
<sequence length="185" mass="20292">MIGFIEGTIKHAQKNKVLIFTGGVGYAVFIPENHGLKTNDKTSLFIHTHFRDNELSLFGFKTADELTLFEILINVSGVGPKTALNIFSTSTPDRIVDAIRDSNLLFFTSISGVGKKTGQRIILDLKSKLSKGDISLQKLEGDSELLESLLALGFQKTEVSGIISKIDTNVSLENQIKQALKLLNK</sequence>
<keyword evidence="8" id="KW-0067">ATP-binding</keyword>
<dbReference type="GO" id="GO:0048476">
    <property type="term" value="C:Holliday junction resolvase complex"/>
    <property type="evidence" value="ECO:0007669"/>
    <property type="project" value="UniProtKB-UniRule"/>
</dbReference>
<comment type="caution">
    <text evidence="8">The sequence shown here is derived from an EMBL/GenBank/DDBJ whole genome shotgun (WGS) entry which is preliminary data.</text>
</comment>
<feature type="domain" description="Helix-hairpin-helix DNA-binding motif class 1" evidence="7">
    <location>
        <begin position="105"/>
        <end position="124"/>
    </location>
</feature>
<dbReference type="GO" id="GO:0006281">
    <property type="term" value="P:DNA repair"/>
    <property type="evidence" value="ECO:0007669"/>
    <property type="project" value="UniProtKB-UniRule"/>
</dbReference>
<keyword evidence="2 6" id="KW-0227">DNA damage</keyword>
<dbReference type="InterPro" id="IPR003583">
    <property type="entry name" value="Hlx-hairpin-Hlx_DNA-bd_motif"/>
</dbReference>
<keyword evidence="8" id="KW-0347">Helicase</keyword>
<evidence type="ECO:0000256" key="2">
    <source>
        <dbReference type="ARBA" id="ARBA00022763"/>
    </source>
</evidence>
<comment type="similarity">
    <text evidence="6">Belongs to the RuvA family.</text>
</comment>
<protein>
    <recommendedName>
        <fullName evidence="6">Holliday junction branch migration complex subunit RuvA</fullName>
    </recommendedName>
</protein>
<proteinExistence type="inferred from homology"/>
<dbReference type="InterPro" id="IPR011114">
    <property type="entry name" value="RuvA_C"/>
</dbReference>
<comment type="subunit">
    <text evidence="6">Homotetramer. Forms an RuvA(8)-RuvB(12)-Holliday junction (HJ) complex. HJ DNA is sandwiched between 2 RuvA tetramers; dsDNA enters through RuvA and exits via RuvB. An RuvB hexamer assembles on each DNA strand where it exits the tetramer. Each RuvB hexamer is contacted by two RuvA subunits (via domain III) on 2 adjacent RuvB subunits; this complex drives branch migration. In the full resolvosome a probable DNA-RuvA(4)-RuvB(12)-RuvC(2) complex forms which resolves the HJ.</text>
</comment>
<dbReference type="InterPro" id="IPR010994">
    <property type="entry name" value="RuvA_2-like"/>
</dbReference>